<dbReference type="EMBL" id="JAKWFO010000003">
    <property type="protein sequence ID" value="KAI9637838.1"/>
    <property type="molecule type" value="Genomic_DNA"/>
</dbReference>
<protein>
    <submittedName>
        <fullName evidence="2">Uncharacterized protein</fullName>
    </submittedName>
</protein>
<feature type="compositionally biased region" description="Polar residues" evidence="1">
    <location>
        <begin position="353"/>
        <end position="365"/>
    </location>
</feature>
<dbReference type="Proteomes" id="UP001164286">
    <property type="component" value="Unassembled WGS sequence"/>
</dbReference>
<comment type="caution">
    <text evidence="2">The sequence shown here is derived from an EMBL/GenBank/DDBJ whole genome shotgun (WGS) entry which is preliminary data.</text>
</comment>
<keyword evidence="3" id="KW-1185">Reference proteome</keyword>
<reference evidence="2" key="1">
    <citation type="journal article" date="2022" name="G3 (Bethesda)">
        <title>High quality genome of the basidiomycete yeast Dioszegia hungarica PDD-24b-2 isolated from cloud water.</title>
        <authorList>
            <person name="Jarrige D."/>
            <person name="Haridas S."/>
            <person name="Bleykasten-Grosshans C."/>
            <person name="Joly M."/>
            <person name="Nadalig T."/>
            <person name="Sancelme M."/>
            <person name="Vuilleumier S."/>
            <person name="Grigoriev I.V."/>
            <person name="Amato P."/>
            <person name="Bringel F."/>
        </authorList>
    </citation>
    <scope>NUCLEOTIDE SEQUENCE</scope>
    <source>
        <strain evidence="2">PDD-24b-2</strain>
    </source>
</reference>
<evidence type="ECO:0000256" key="1">
    <source>
        <dbReference type="SAM" id="MobiDB-lite"/>
    </source>
</evidence>
<evidence type="ECO:0000313" key="3">
    <source>
        <dbReference type="Proteomes" id="UP001164286"/>
    </source>
</evidence>
<feature type="compositionally biased region" description="Basic and acidic residues" evidence="1">
    <location>
        <begin position="397"/>
        <end position="414"/>
    </location>
</feature>
<proteinExistence type="predicted"/>
<gene>
    <name evidence="2" type="ORF">MKK02DRAFT_31394</name>
</gene>
<dbReference type="GeneID" id="77727485"/>
<name>A0AA38HB29_9TREE</name>
<sequence length="854" mass="94366">MTAEGLRTVSRPHVPSSLVVDEGPILVPSRTDLPSFFCRTSISQYYPANVPSTMQLIDKPTIADLHPDHPHRHPPNLGRIVQVIGLTWVANSKYDDIWKHPINALLLGFREVLPPYYLADPSSKSDIEGQRDLRPRKRYPAHAFTSGSDVLSQTSPLFWAVVAEFKTQKISDTRYEFTFDICVFCWRYGRDRTKCGVHNVTTFVDLAIDLIGPLSFPDGKEIVYKPLDLDLFQGIERYLMPEDKSTGFTALSPPTSLPRLIKSPPPVEAEPEPGLEEPEDNAFDPPPASTSPRTERRSLSPDTDPDSGDIERQIKRQRTDTPTGSLDVPLRRSTVGLGIIDLTGDDSDEENDPSQGFAGQQNSGSPPADNIEMQPRPEYPAFPRPAKPHAKYWPGFPEHRPEDEEHGRGTDARDTGSIGSTSISSSSTLRHGRDEREDLSNTASMMRNAEAGPSSGCSSASRVGSYKPQSTARFHFMPDELSIPGRYNRKPKASTVSRPAARLASPPELPGPAVASRANAYGSRLLQRPSSPPRELDADPIDRRIEDMLFGSARPVNRTDCTDKARLSPETAAPAVTVEAQNEELREKNKTIATLRSKAAKSKLSLQQYRAASRIKDLRINELRTAPETRASLAGRREYDFGLPKQPVSGLASDQQKRWDQLNARETSREQRVAVMQSDQYMSKLCLIPADLTVYDPAQTLECNWTSNPGSGSTSRALWRLSLWHPGYYVLCLQLKLLTGDIRSQVNLSHRCGLQRHNHGRSYLAAGRPPLLIGTPHLLTPIFVSLEGSLTLSIAGSGRSVPQLLGRTAGAIELCASFPQTWPGNVTCGRAEEAPNSKPRLGRWSTLFLFPCGT</sequence>
<feature type="compositionally biased region" description="Acidic residues" evidence="1">
    <location>
        <begin position="343"/>
        <end position="352"/>
    </location>
</feature>
<organism evidence="2 3">
    <name type="scientific">Dioszegia hungarica</name>
    <dbReference type="NCBI Taxonomy" id="4972"/>
    <lineage>
        <taxon>Eukaryota</taxon>
        <taxon>Fungi</taxon>
        <taxon>Dikarya</taxon>
        <taxon>Basidiomycota</taxon>
        <taxon>Agaricomycotina</taxon>
        <taxon>Tremellomycetes</taxon>
        <taxon>Tremellales</taxon>
        <taxon>Bulleribasidiaceae</taxon>
        <taxon>Dioszegia</taxon>
    </lineage>
</organism>
<dbReference type="AlphaFoldDB" id="A0AA38HB29"/>
<feature type="region of interest" description="Disordered" evidence="1">
    <location>
        <begin position="246"/>
        <end position="515"/>
    </location>
</feature>
<feature type="compositionally biased region" description="Low complexity" evidence="1">
    <location>
        <begin position="449"/>
        <end position="465"/>
    </location>
</feature>
<feature type="compositionally biased region" description="Acidic residues" evidence="1">
    <location>
        <begin position="269"/>
        <end position="282"/>
    </location>
</feature>
<feature type="region of interest" description="Disordered" evidence="1">
    <location>
        <begin position="556"/>
        <end position="575"/>
    </location>
</feature>
<dbReference type="RefSeq" id="XP_052947615.1">
    <property type="nucleotide sequence ID" value="XM_053088280.1"/>
</dbReference>
<evidence type="ECO:0000313" key="2">
    <source>
        <dbReference type="EMBL" id="KAI9637838.1"/>
    </source>
</evidence>
<feature type="compositionally biased region" description="Low complexity" evidence="1">
    <location>
        <begin position="415"/>
        <end position="428"/>
    </location>
</feature>
<accession>A0AA38HB29</accession>
<feature type="compositionally biased region" description="Basic and acidic residues" evidence="1">
    <location>
        <begin position="309"/>
        <end position="319"/>
    </location>
</feature>